<dbReference type="PANTHER" id="PTHR24543:SF291">
    <property type="entry name" value="SMOKE ALARM, ISOFORM D"/>
    <property type="match status" value="1"/>
</dbReference>
<dbReference type="SUPFAM" id="SSF49785">
    <property type="entry name" value="Galactose-binding domain-like"/>
    <property type="match status" value="1"/>
</dbReference>
<dbReference type="Pfam" id="PF00754">
    <property type="entry name" value="F5_F8_type_C"/>
    <property type="match status" value="1"/>
</dbReference>
<evidence type="ECO:0000313" key="3">
    <source>
        <dbReference type="Proteomes" id="UP001626550"/>
    </source>
</evidence>
<dbReference type="InterPro" id="IPR008979">
    <property type="entry name" value="Galactose-bd-like_sf"/>
</dbReference>
<evidence type="ECO:0000259" key="1">
    <source>
        <dbReference type="PROSITE" id="PS50022"/>
    </source>
</evidence>
<proteinExistence type="predicted"/>
<dbReference type="AlphaFoldDB" id="A0ABD2QJY6"/>
<gene>
    <name evidence="2" type="ORF">Ciccas_001479</name>
</gene>
<dbReference type="InterPro" id="IPR000421">
    <property type="entry name" value="FA58C"/>
</dbReference>
<dbReference type="PANTHER" id="PTHR24543">
    <property type="entry name" value="MULTICOPPER OXIDASE-RELATED"/>
    <property type="match status" value="1"/>
</dbReference>
<dbReference type="Proteomes" id="UP001626550">
    <property type="component" value="Unassembled WGS sequence"/>
</dbReference>
<feature type="domain" description="F5/8 type C" evidence="1">
    <location>
        <begin position="7"/>
        <end position="119"/>
    </location>
</feature>
<dbReference type="Gene3D" id="2.60.120.260">
    <property type="entry name" value="Galactose-binding domain-like"/>
    <property type="match status" value="1"/>
</dbReference>
<name>A0ABD2QJY6_9PLAT</name>
<comment type="caution">
    <text evidence="2">The sequence shown here is derived from an EMBL/GenBank/DDBJ whole genome shotgun (WGS) entry which is preliminary data.</text>
</comment>
<protein>
    <recommendedName>
        <fullName evidence="1">F5/8 type C domain-containing protein</fullName>
    </recommendedName>
</protein>
<keyword evidence="3" id="KW-1185">Reference proteome</keyword>
<dbReference type="PROSITE" id="PS50022">
    <property type="entry name" value="FA58C_3"/>
    <property type="match status" value="1"/>
</dbReference>
<dbReference type="EMBL" id="JBJKFK010000097">
    <property type="protein sequence ID" value="KAL3319845.1"/>
    <property type="molecule type" value="Genomic_DNA"/>
</dbReference>
<accession>A0ABD2QJY6</accession>
<sequence>MPPHLTCTDAILANRTLVPDSAFSASSVLRTNLPDFLPHQARVENLFDDQGTSGHAWCPRMIRTGEPKPWIQVDLGRLHRINRVVVYGRGKGNYVEYAETVSIQYQREEGETWHTYKEADGTSKSCKNKAVFAFSDGTTSYEGPLPWAGGPDQKPLNDATYDGSRVTRLQNGMGTLTDGQACVFANEVSRPSIRS</sequence>
<reference evidence="2 3" key="1">
    <citation type="submission" date="2024-11" db="EMBL/GenBank/DDBJ databases">
        <title>Adaptive evolution of stress response genes in parasites aligns with host niche diversity.</title>
        <authorList>
            <person name="Hahn C."/>
            <person name="Resl P."/>
        </authorList>
    </citation>
    <scope>NUCLEOTIDE SEQUENCE [LARGE SCALE GENOMIC DNA]</scope>
    <source>
        <strain evidence="2">EGGRZ-B1_66</strain>
        <tissue evidence="2">Body</tissue>
    </source>
</reference>
<organism evidence="2 3">
    <name type="scientific">Cichlidogyrus casuarinus</name>
    <dbReference type="NCBI Taxonomy" id="1844966"/>
    <lineage>
        <taxon>Eukaryota</taxon>
        <taxon>Metazoa</taxon>
        <taxon>Spiralia</taxon>
        <taxon>Lophotrochozoa</taxon>
        <taxon>Platyhelminthes</taxon>
        <taxon>Monogenea</taxon>
        <taxon>Monopisthocotylea</taxon>
        <taxon>Dactylogyridea</taxon>
        <taxon>Ancyrocephalidae</taxon>
        <taxon>Cichlidogyrus</taxon>
    </lineage>
</organism>
<evidence type="ECO:0000313" key="2">
    <source>
        <dbReference type="EMBL" id="KAL3319845.1"/>
    </source>
</evidence>